<feature type="transmembrane region" description="Helical" evidence="13">
    <location>
        <begin position="20"/>
        <end position="40"/>
    </location>
</feature>
<dbReference type="InterPro" id="IPR003856">
    <property type="entry name" value="LPS_length_determ_N"/>
</dbReference>
<keyword evidence="7" id="KW-0972">Capsule biogenesis/degradation</keyword>
<evidence type="ECO:0000256" key="6">
    <source>
        <dbReference type="ARBA" id="ARBA00022692"/>
    </source>
</evidence>
<evidence type="ECO:0000313" key="16">
    <source>
        <dbReference type="EMBL" id="MEO1768396.1"/>
    </source>
</evidence>
<comment type="caution">
    <text evidence="16">The sequence shown here is derived from an EMBL/GenBank/DDBJ whole genome shotgun (WGS) entry which is preliminary data.</text>
</comment>
<dbReference type="Pfam" id="PF02706">
    <property type="entry name" value="Wzz"/>
    <property type="match status" value="1"/>
</dbReference>
<comment type="pathway">
    <text evidence="2">Capsule biogenesis; capsule polysaccharide biosynthesis.</text>
</comment>
<evidence type="ECO:0000256" key="4">
    <source>
        <dbReference type="ARBA" id="ARBA00020739"/>
    </source>
</evidence>
<dbReference type="Pfam" id="PF13807">
    <property type="entry name" value="GNVR"/>
    <property type="match status" value="1"/>
</dbReference>
<dbReference type="RefSeq" id="WP_207702887.1">
    <property type="nucleotide sequence ID" value="NZ_JAFREL020000001.1"/>
</dbReference>
<dbReference type="EMBL" id="JAFREL020000001">
    <property type="protein sequence ID" value="MEO1768396.1"/>
    <property type="molecule type" value="Genomic_DNA"/>
</dbReference>
<evidence type="ECO:0000256" key="1">
    <source>
        <dbReference type="ARBA" id="ARBA00004651"/>
    </source>
</evidence>
<keyword evidence="17" id="KW-1185">Reference proteome</keyword>
<keyword evidence="5" id="KW-1003">Cell membrane</keyword>
<reference evidence="16 17" key="1">
    <citation type="submission" date="2024-02" db="EMBL/GenBank/DDBJ databases">
        <title>The Genome Sequence of Enterococcus sp. DIV0159.</title>
        <authorList>
            <person name="Earl A."/>
            <person name="Manson A."/>
            <person name="Gilmore M."/>
            <person name="Sanders J."/>
            <person name="Shea T."/>
            <person name="Howe W."/>
            <person name="Livny J."/>
            <person name="Cuomo C."/>
            <person name="Neafsey D."/>
            <person name="Birren B."/>
        </authorList>
    </citation>
    <scope>NUCLEOTIDE SEQUENCE [LARGE SCALE GENOMIC DNA]</scope>
    <source>
        <strain evidence="16 17">665A</strain>
    </source>
</reference>
<dbReference type="InterPro" id="IPR050445">
    <property type="entry name" value="Bact_polysacc_biosynth/exp"/>
</dbReference>
<dbReference type="InterPro" id="IPR032807">
    <property type="entry name" value="GNVR"/>
</dbReference>
<evidence type="ECO:0000259" key="14">
    <source>
        <dbReference type="Pfam" id="PF02706"/>
    </source>
</evidence>
<evidence type="ECO:0000256" key="11">
    <source>
        <dbReference type="ARBA" id="ARBA00045736"/>
    </source>
</evidence>
<comment type="function">
    <text evidence="11">Required for CpsD phosphorylation. Involved in the regulation of capsular polysaccharide biosynthesis. May be part of a complex that directs the coordinated polymerization and export to the cell surface of the capsular polysaccharide.</text>
</comment>
<evidence type="ECO:0000256" key="10">
    <source>
        <dbReference type="ARBA" id="ARBA00023169"/>
    </source>
</evidence>
<comment type="similarity">
    <text evidence="3">Belongs to the CpsC/CapA family.</text>
</comment>
<feature type="domain" description="Tyrosine-protein kinase G-rich" evidence="15">
    <location>
        <begin position="147"/>
        <end position="197"/>
    </location>
</feature>
<dbReference type="Proteomes" id="UP000664357">
    <property type="component" value="Unassembled WGS sequence"/>
</dbReference>
<evidence type="ECO:0000256" key="2">
    <source>
        <dbReference type="ARBA" id="ARBA00005132"/>
    </source>
</evidence>
<dbReference type="PANTHER" id="PTHR32309:SF13">
    <property type="entry name" value="FERRIC ENTEROBACTIN TRANSPORT PROTEIN FEPE"/>
    <property type="match status" value="1"/>
</dbReference>
<evidence type="ECO:0000256" key="12">
    <source>
        <dbReference type="SAM" id="MobiDB-lite"/>
    </source>
</evidence>
<evidence type="ECO:0000313" key="17">
    <source>
        <dbReference type="Proteomes" id="UP000664357"/>
    </source>
</evidence>
<name>A0ABV0EID4_9ENTE</name>
<keyword evidence="6 13" id="KW-0812">Transmembrane</keyword>
<evidence type="ECO:0000259" key="15">
    <source>
        <dbReference type="Pfam" id="PF13807"/>
    </source>
</evidence>
<keyword evidence="9 13" id="KW-0472">Membrane</keyword>
<sequence>MEETISLGEIFDILKKRIGMILVTTLASILIAGAVTFFIITPKYSASTQMIVQSSTAENPNTNLQNDINGNVLLINTYKDMITGDLVIDTARDQLQAENNYSLTSENLRAMVEVEQSQNSQMFQVIATAEHPQEAAVIANKVSQIFQEKAQEVLAVNKVTITSNAQTPTKPVSPNNKLNLAIGAALGIMLGVGIAFLLELVDKTVKDERFVIETLDLPILGQVTEMNKKELSYSRNAQSPKATHKTPAKAATSAGSRQSRKRV</sequence>
<feature type="transmembrane region" description="Helical" evidence="13">
    <location>
        <begin position="180"/>
        <end position="201"/>
    </location>
</feature>
<comment type="subcellular location">
    <subcellularLocation>
        <location evidence="1">Cell membrane</location>
        <topology evidence="1">Multi-pass membrane protein</topology>
    </subcellularLocation>
</comment>
<keyword evidence="10" id="KW-0270">Exopolysaccharide synthesis</keyword>
<evidence type="ECO:0000256" key="13">
    <source>
        <dbReference type="SAM" id="Phobius"/>
    </source>
</evidence>
<gene>
    <name evidence="16" type="ORF">JZO67_000307</name>
</gene>
<evidence type="ECO:0000256" key="7">
    <source>
        <dbReference type="ARBA" id="ARBA00022903"/>
    </source>
</evidence>
<keyword evidence="8 13" id="KW-1133">Transmembrane helix</keyword>
<evidence type="ECO:0000256" key="8">
    <source>
        <dbReference type="ARBA" id="ARBA00022989"/>
    </source>
</evidence>
<evidence type="ECO:0000256" key="9">
    <source>
        <dbReference type="ARBA" id="ARBA00023136"/>
    </source>
</evidence>
<evidence type="ECO:0000256" key="3">
    <source>
        <dbReference type="ARBA" id="ARBA00006683"/>
    </source>
</evidence>
<protein>
    <recommendedName>
        <fullName evidence="4">Capsular polysaccharide biosynthesis protein CpsC</fullName>
    </recommendedName>
</protein>
<feature type="domain" description="Polysaccharide chain length determinant N-terminal" evidence="14">
    <location>
        <begin position="3"/>
        <end position="94"/>
    </location>
</feature>
<proteinExistence type="inferred from homology"/>
<accession>A0ABV0EID4</accession>
<organism evidence="16 17">
    <name type="scientific">Candidatus Enterococcus ferrettii</name>
    <dbReference type="NCBI Taxonomy" id="2815324"/>
    <lineage>
        <taxon>Bacteria</taxon>
        <taxon>Bacillati</taxon>
        <taxon>Bacillota</taxon>
        <taxon>Bacilli</taxon>
        <taxon>Lactobacillales</taxon>
        <taxon>Enterococcaceae</taxon>
        <taxon>Enterococcus</taxon>
    </lineage>
</organism>
<dbReference type="PANTHER" id="PTHR32309">
    <property type="entry name" value="TYROSINE-PROTEIN KINASE"/>
    <property type="match status" value="1"/>
</dbReference>
<evidence type="ECO:0000256" key="5">
    <source>
        <dbReference type="ARBA" id="ARBA00022475"/>
    </source>
</evidence>
<feature type="region of interest" description="Disordered" evidence="12">
    <location>
        <begin position="230"/>
        <end position="263"/>
    </location>
</feature>